<reference evidence="2" key="1">
    <citation type="submission" date="2011-01" db="EMBL/GenBank/DDBJ databases">
        <title>Isolation and functional characterization of two ABRE-binding proteins; EABF and EABF1 from oil palm (Elaeis guineensis).</title>
        <authorList>
            <person name="Omidvar V."/>
            <person name="Abdullah S.N.A."/>
        </authorList>
    </citation>
    <scope>NUCLEOTIDE SEQUENCE</scope>
</reference>
<accession>F2YGR4</accession>
<evidence type="ECO:0000313" key="2">
    <source>
        <dbReference type="EMBL" id="ADZ48233.1"/>
    </source>
</evidence>
<name>F2YGR4_ELAGV</name>
<feature type="compositionally biased region" description="Polar residues" evidence="1">
    <location>
        <begin position="146"/>
        <end position="159"/>
    </location>
</feature>
<feature type="region of interest" description="Disordered" evidence="1">
    <location>
        <begin position="146"/>
        <end position="169"/>
    </location>
</feature>
<feature type="non-terminal residue" evidence="2">
    <location>
        <position position="254"/>
    </location>
</feature>
<gene>
    <name evidence="2" type="primary">ABF1</name>
</gene>
<feature type="non-terminal residue" evidence="2">
    <location>
        <position position="1"/>
    </location>
</feature>
<organism evidence="2">
    <name type="scientific">Elaeis guineensis var. tenera</name>
    <name type="common">Oil palm</name>
    <dbReference type="NCBI Taxonomy" id="51953"/>
    <lineage>
        <taxon>Eukaryota</taxon>
        <taxon>Viridiplantae</taxon>
        <taxon>Streptophyta</taxon>
        <taxon>Embryophyta</taxon>
        <taxon>Tracheophyta</taxon>
        <taxon>Spermatophyta</taxon>
        <taxon>Magnoliopsida</taxon>
        <taxon>Liliopsida</taxon>
        <taxon>Arecaceae</taxon>
        <taxon>Arecoideae</taxon>
        <taxon>Cocoseae</taxon>
        <taxon>Elaeidinae</taxon>
        <taxon>Elaeis</taxon>
    </lineage>
</organism>
<sequence>WMMGNNTSTNISGKNGSGNTVINGNNIGGLAVGVGGESGGTGGSLRRQGLTLRRTTSQKRVVDVGKELMMKDDIGNVAGGNGTLPRTTIPQRQQTLGEIFNVVTMTLEEFLVRAVVVREPPQPEESTVTNNGGFYGGEMTFGSGLGTTSNGFANNPQQLSGGGSKDQDLFTSQMQPLQLPQPVMVQPPQMMQNGMNRFPTQEQGGPKSAAIANSFTTDVVVRHNGVTTVKMGSSSPMNVTTADPSLQMNASNGF</sequence>
<protein>
    <submittedName>
        <fullName evidence="2">ABA-responsive element binding factor 1</fullName>
    </submittedName>
</protein>
<feature type="region of interest" description="Disordered" evidence="1">
    <location>
        <begin position="231"/>
        <end position="254"/>
    </location>
</feature>
<dbReference type="AlphaFoldDB" id="F2YGR4"/>
<evidence type="ECO:0000256" key="1">
    <source>
        <dbReference type="SAM" id="MobiDB-lite"/>
    </source>
</evidence>
<dbReference type="EMBL" id="HQ915027">
    <property type="protein sequence ID" value="ADZ48233.1"/>
    <property type="molecule type" value="mRNA"/>
</dbReference>
<proteinExistence type="evidence at transcript level"/>
<feature type="region of interest" description="Disordered" evidence="1">
    <location>
        <begin position="122"/>
        <end position="141"/>
    </location>
</feature>